<dbReference type="EMBL" id="MHCX01000037">
    <property type="protein sequence ID" value="OGY28990.1"/>
    <property type="molecule type" value="Genomic_DNA"/>
</dbReference>
<dbReference type="Proteomes" id="UP000177821">
    <property type="component" value="Unassembled WGS sequence"/>
</dbReference>
<protein>
    <submittedName>
        <fullName evidence="1">Uncharacterized protein</fullName>
    </submittedName>
</protein>
<evidence type="ECO:0000313" key="1">
    <source>
        <dbReference type="EMBL" id="OGY28990.1"/>
    </source>
</evidence>
<accession>A0A1G1WNR7</accession>
<organism evidence="1 2">
    <name type="scientific">Candidatus Woykebacteria bacterium RIFCSPHIGHO2_02_FULL_43_16b</name>
    <dbReference type="NCBI Taxonomy" id="1802601"/>
    <lineage>
        <taxon>Bacteria</taxon>
        <taxon>Candidatus Woykeibacteriota</taxon>
    </lineage>
</organism>
<name>A0A1G1WNR7_9BACT</name>
<reference evidence="1 2" key="1">
    <citation type="journal article" date="2016" name="Nat. Commun.">
        <title>Thousands of microbial genomes shed light on interconnected biogeochemical processes in an aquifer system.</title>
        <authorList>
            <person name="Anantharaman K."/>
            <person name="Brown C.T."/>
            <person name="Hug L.A."/>
            <person name="Sharon I."/>
            <person name="Castelle C.J."/>
            <person name="Probst A.J."/>
            <person name="Thomas B.C."/>
            <person name="Singh A."/>
            <person name="Wilkins M.J."/>
            <person name="Karaoz U."/>
            <person name="Brodie E.L."/>
            <person name="Williams K.H."/>
            <person name="Hubbard S.S."/>
            <person name="Banfield J.F."/>
        </authorList>
    </citation>
    <scope>NUCLEOTIDE SEQUENCE [LARGE SCALE GENOMIC DNA]</scope>
</reference>
<comment type="caution">
    <text evidence="1">The sequence shown here is derived from an EMBL/GenBank/DDBJ whole genome shotgun (WGS) entry which is preliminary data.</text>
</comment>
<evidence type="ECO:0000313" key="2">
    <source>
        <dbReference type="Proteomes" id="UP000177821"/>
    </source>
</evidence>
<sequence>MIRTQIYLPETIHERAKIIARTTKQSLANLYRGFISNGLKASKNRDGDLTTLAKLNIKGGPKNLSSNIDKYLYGSKK</sequence>
<dbReference type="AlphaFoldDB" id="A0A1G1WNR7"/>
<gene>
    <name evidence="1" type="ORF">A3J50_03825</name>
</gene>
<proteinExistence type="predicted"/>